<dbReference type="Pfam" id="PF00135">
    <property type="entry name" value="COesterase"/>
    <property type="match status" value="1"/>
</dbReference>
<comment type="caution">
    <text evidence="5">The sequence shown here is derived from an EMBL/GenBank/DDBJ whole genome shotgun (WGS) entry which is preliminary data.</text>
</comment>
<protein>
    <recommendedName>
        <fullName evidence="3">Carboxylic ester hydrolase</fullName>
        <ecNumber evidence="3">3.1.1.-</ecNumber>
    </recommendedName>
</protein>
<reference evidence="5 6" key="1">
    <citation type="submission" date="2018-09" db="EMBL/GenBank/DDBJ databases">
        <title>Murine metabolic-syndrome-specific gut microbial biobank.</title>
        <authorList>
            <person name="Liu C."/>
        </authorList>
    </citation>
    <scope>NUCLEOTIDE SEQUENCE [LARGE SCALE GENOMIC DNA]</scope>
    <source>
        <strain evidence="5 6">0.1xD8-82</strain>
    </source>
</reference>
<dbReference type="EMBL" id="RAYQ01000009">
    <property type="protein sequence ID" value="RKI91530.1"/>
    <property type="molecule type" value="Genomic_DNA"/>
</dbReference>
<organism evidence="5 6">
    <name type="scientific">Parablautia intestinalis</name>
    <dbReference type="NCBI Taxonomy" id="2320100"/>
    <lineage>
        <taxon>Bacteria</taxon>
        <taxon>Bacillati</taxon>
        <taxon>Bacillota</taxon>
        <taxon>Clostridia</taxon>
        <taxon>Lachnospirales</taxon>
        <taxon>Lachnospiraceae</taxon>
        <taxon>Parablautia</taxon>
    </lineage>
</organism>
<name>A0A3A9AIX6_9FIRM</name>
<accession>A0A3A9AIX6</accession>
<dbReference type="InterPro" id="IPR050309">
    <property type="entry name" value="Type-B_Carboxylest/Lipase"/>
</dbReference>
<evidence type="ECO:0000313" key="5">
    <source>
        <dbReference type="EMBL" id="RKI91530.1"/>
    </source>
</evidence>
<evidence type="ECO:0000256" key="1">
    <source>
        <dbReference type="ARBA" id="ARBA00005964"/>
    </source>
</evidence>
<dbReference type="AlphaFoldDB" id="A0A3A9AIX6"/>
<proteinExistence type="inferred from homology"/>
<dbReference type="InterPro" id="IPR019826">
    <property type="entry name" value="Carboxylesterase_B_AS"/>
</dbReference>
<keyword evidence="6" id="KW-1185">Reference proteome</keyword>
<comment type="similarity">
    <text evidence="1 3">Belongs to the type-B carboxylesterase/lipase family.</text>
</comment>
<evidence type="ECO:0000256" key="3">
    <source>
        <dbReference type="RuleBase" id="RU361235"/>
    </source>
</evidence>
<gene>
    <name evidence="5" type="ORF">D7V94_09640</name>
</gene>
<dbReference type="SUPFAM" id="SSF53474">
    <property type="entry name" value="alpha/beta-Hydrolases"/>
    <property type="match status" value="1"/>
</dbReference>
<keyword evidence="2 3" id="KW-0378">Hydrolase</keyword>
<evidence type="ECO:0000313" key="6">
    <source>
        <dbReference type="Proteomes" id="UP000280696"/>
    </source>
</evidence>
<dbReference type="InterPro" id="IPR029058">
    <property type="entry name" value="AB_hydrolase_fold"/>
</dbReference>
<dbReference type="EC" id="3.1.1.-" evidence="3"/>
<dbReference type="InterPro" id="IPR002018">
    <property type="entry name" value="CarbesteraseB"/>
</dbReference>
<dbReference type="PANTHER" id="PTHR11559">
    <property type="entry name" value="CARBOXYLESTERASE"/>
    <property type="match status" value="1"/>
</dbReference>
<dbReference type="PROSITE" id="PS00122">
    <property type="entry name" value="CARBOXYLESTERASE_B_1"/>
    <property type="match status" value="1"/>
</dbReference>
<dbReference type="Gene3D" id="3.40.50.1820">
    <property type="entry name" value="alpha/beta hydrolase"/>
    <property type="match status" value="1"/>
</dbReference>
<dbReference type="Proteomes" id="UP000280696">
    <property type="component" value="Unassembled WGS sequence"/>
</dbReference>
<feature type="domain" description="Carboxylesterase type B" evidence="4">
    <location>
        <begin position="10"/>
        <end position="485"/>
    </location>
</feature>
<dbReference type="OrthoDB" id="9775851at2"/>
<evidence type="ECO:0000259" key="4">
    <source>
        <dbReference type="Pfam" id="PF00135"/>
    </source>
</evidence>
<sequence length="521" mass="58573">MVKEFRYDDVPVLETTGGKLKGYFYDGEYIFKGIPYADADRFQMPRQAKWEGIKDACSYGFVCPLMEKDTPSAELMVPHRYWPQDEHCQNLNIWTKALGSERKMPVVVWLHGGGYWAGSSIEQVAYDGFNMCMNGDVVVVSINHRLNILGYLDLSPFGEKYKNSGNAGHADMVAALKWIHENIALFGGDPENVTIFGQSGGGMKVADLMQIADADGLFHKGLIMSGVGDEKVLPSCKGDGRAIVTEILKELSIPEEQVEKLETIPYYELVKAYAKVSPAIAKEGGYIGGGPLANDYYKGSPLEYGFREHAFEIPIMVGSVFGEFSFMPAKYDKNQLNSEQMKEVIRDVYGEYTDEMISLFKEAYPGKNLTDLLLVDRAMRQPSKRLAKLHARGGKACAYLYDFILEFPMQHNKIAWHCSDIPFFFHNTELVEVCQIPDVSEKLEGQIFGAFMSFAKTGRPGSGELPCWEAVTPDVEPTMIFDRECVVRYNFDDKLYEKIDSILPPFNLMEMTADSENAVQH</sequence>
<dbReference type="GO" id="GO:0016787">
    <property type="term" value="F:hydrolase activity"/>
    <property type="evidence" value="ECO:0007669"/>
    <property type="project" value="UniProtKB-KW"/>
</dbReference>
<evidence type="ECO:0000256" key="2">
    <source>
        <dbReference type="ARBA" id="ARBA00022801"/>
    </source>
</evidence>
<dbReference type="RefSeq" id="WP_120469192.1">
    <property type="nucleotide sequence ID" value="NZ_RAYQ01000009.1"/>
</dbReference>